<name>A0ACC2L2V5_PERAE</name>
<gene>
    <name evidence="1" type="ORF">MRB53_021076</name>
</gene>
<comment type="caution">
    <text evidence="1">The sequence shown here is derived from an EMBL/GenBank/DDBJ whole genome shotgun (WGS) entry which is preliminary data.</text>
</comment>
<reference evidence="1 2" key="1">
    <citation type="journal article" date="2022" name="Hortic Res">
        <title>A haplotype resolved chromosomal level avocado genome allows analysis of novel avocado genes.</title>
        <authorList>
            <person name="Nath O."/>
            <person name="Fletcher S.J."/>
            <person name="Hayward A."/>
            <person name="Shaw L.M."/>
            <person name="Masouleh A.K."/>
            <person name="Furtado A."/>
            <person name="Henry R.J."/>
            <person name="Mitter N."/>
        </authorList>
    </citation>
    <scope>NUCLEOTIDE SEQUENCE [LARGE SCALE GENOMIC DNA]</scope>
    <source>
        <strain evidence="2">cv. Hass</strain>
    </source>
</reference>
<proteinExistence type="predicted"/>
<sequence length="159" mass="17608">MPSSLPSPSHLILSSTNPWHVPLPLLVSGAGSNLLSLFLISQNRKILKSFPLSPLHAQQISIVISGLGSLYLQHSLCSPGLHGFYFWSERAGYHESTKMTVHLPTEAEDSTISHFSKSSGRRSLKVLDAMNQHPHLHRNNQQSSGHSPTIYVDLRVRDL</sequence>
<dbReference type="EMBL" id="CM056814">
    <property type="protein sequence ID" value="KAJ8627769.1"/>
    <property type="molecule type" value="Genomic_DNA"/>
</dbReference>
<accession>A0ACC2L2V5</accession>
<keyword evidence="2" id="KW-1185">Reference proteome</keyword>
<evidence type="ECO:0000313" key="1">
    <source>
        <dbReference type="EMBL" id="KAJ8627769.1"/>
    </source>
</evidence>
<evidence type="ECO:0000313" key="2">
    <source>
        <dbReference type="Proteomes" id="UP001234297"/>
    </source>
</evidence>
<protein>
    <submittedName>
        <fullName evidence="1">Uncharacterized protein</fullName>
    </submittedName>
</protein>
<organism evidence="1 2">
    <name type="scientific">Persea americana</name>
    <name type="common">Avocado</name>
    <dbReference type="NCBI Taxonomy" id="3435"/>
    <lineage>
        <taxon>Eukaryota</taxon>
        <taxon>Viridiplantae</taxon>
        <taxon>Streptophyta</taxon>
        <taxon>Embryophyta</taxon>
        <taxon>Tracheophyta</taxon>
        <taxon>Spermatophyta</taxon>
        <taxon>Magnoliopsida</taxon>
        <taxon>Magnoliidae</taxon>
        <taxon>Laurales</taxon>
        <taxon>Lauraceae</taxon>
        <taxon>Persea</taxon>
    </lineage>
</organism>
<dbReference type="Proteomes" id="UP001234297">
    <property type="component" value="Chromosome 6"/>
</dbReference>